<dbReference type="GO" id="GO:0005634">
    <property type="term" value="C:nucleus"/>
    <property type="evidence" value="ECO:0007669"/>
    <property type="project" value="UniProtKB-SubCell"/>
</dbReference>
<proteinExistence type="predicted"/>
<feature type="non-terminal residue" evidence="3">
    <location>
        <position position="63"/>
    </location>
</feature>
<gene>
    <name evidence="3" type="ORF">PPYR_14875</name>
</gene>
<feature type="domain" description="HTH psq-type" evidence="2">
    <location>
        <begin position="15"/>
        <end position="52"/>
    </location>
</feature>
<dbReference type="Proteomes" id="UP000327044">
    <property type="component" value="Unassembled WGS sequence"/>
</dbReference>
<name>A0A5N4A042_PHOPY</name>
<dbReference type="InParanoid" id="A0A5N4A042"/>
<dbReference type="SUPFAM" id="SSF46689">
    <property type="entry name" value="Homeodomain-like"/>
    <property type="match status" value="1"/>
</dbReference>
<keyword evidence="4" id="KW-1185">Reference proteome</keyword>
<comment type="caution">
    <text evidence="3">The sequence shown here is derived from an EMBL/GenBank/DDBJ whole genome shotgun (WGS) entry which is preliminary data.</text>
</comment>
<organism evidence="3 4">
    <name type="scientific">Photinus pyralis</name>
    <name type="common">Common eastern firefly</name>
    <name type="synonym">Lampyris pyralis</name>
    <dbReference type="NCBI Taxonomy" id="7054"/>
    <lineage>
        <taxon>Eukaryota</taxon>
        <taxon>Metazoa</taxon>
        <taxon>Ecdysozoa</taxon>
        <taxon>Arthropoda</taxon>
        <taxon>Hexapoda</taxon>
        <taxon>Insecta</taxon>
        <taxon>Pterygota</taxon>
        <taxon>Neoptera</taxon>
        <taxon>Endopterygota</taxon>
        <taxon>Coleoptera</taxon>
        <taxon>Polyphaga</taxon>
        <taxon>Elateriformia</taxon>
        <taxon>Elateroidea</taxon>
        <taxon>Lampyridae</taxon>
        <taxon>Lampyrinae</taxon>
        <taxon>Photinus</taxon>
    </lineage>
</organism>
<dbReference type="GO" id="GO:0003677">
    <property type="term" value="F:DNA binding"/>
    <property type="evidence" value="ECO:0007669"/>
    <property type="project" value="InterPro"/>
</dbReference>
<dbReference type="InterPro" id="IPR007889">
    <property type="entry name" value="HTH_Psq"/>
</dbReference>
<dbReference type="AlphaFoldDB" id="A0A5N4A042"/>
<evidence type="ECO:0000313" key="3">
    <source>
        <dbReference type="EMBL" id="KAB0790683.1"/>
    </source>
</evidence>
<dbReference type="EMBL" id="VVIM01000903">
    <property type="protein sequence ID" value="KAB0790683.1"/>
    <property type="molecule type" value="Genomic_DNA"/>
</dbReference>
<accession>A0A5N4A042</accession>
<sequence length="63" mass="7127">MRNYKRKSDRQSWCEEQMLQAIQVVVGGGLGTRKASIQFGISKATLERHVKRYAMEGEAAAKK</sequence>
<dbReference type="InterPro" id="IPR009057">
    <property type="entry name" value="Homeodomain-like_sf"/>
</dbReference>
<protein>
    <recommendedName>
        <fullName evidence="2">HTH psq-type domain-containing protein</fullName>
    </recommendedName>
</protein>
<dbReference type="Pfam" id="PF05225">
    <property type="entry name" value="HTH_psq"/>
    <property type="match status" value="1"/>
</dbReference>
<evidence type="ECO:0000259" key="2">
    <source>
        <dbReference type="Pfam" id="PF05225"/>
    </source>
</evidence>
<dbReference type="Gene3D" id="1.10.10.60">
    <property type="entry name" value="Homeodomain-like"/>
    <property type="match status" value="1"/>
</dbReference>
<reference evidence="3 4" key="1">
    <citation type="journal article" date="2018" name="Elife">
        <title>Firefly genomes illuminate parallel origins of bioluminescence in beetles.</title>
        <authorList>
            <person name="Fallon T.R."/>
            <person name="Lower S.E."/>
            <person name="Chang C.H."/>
            <person name="Bessho-Uehara M."/>
            <person name="Martin G.J."/>
            <person name="Bewick A.J."/>
            <person name="Behringer M."/>
            <person name="Debat H.J."/>
            <person name="Wong I."/>
            <person name="Day J.C."/>
            <person name="Suvorov A."/>
            <person name="Silva C.J."/>
            <person name="Stanger-Hall K.F."/>
            <person name="Hall D.W."/>
            <person name="Schmitz R.J."/>
            <person name="Nelson D.R."/>
            <person name="Lewis S.M."/>
            <person name="Shigenobu S."/>
            <person name="Bybee S.M."/>
            <person name="Larracuente A.M."/>
            <person name="Oba Y."/>
            <person name="Weng J.K."/>
        </authorList>
    </citation>
    <scope>NUCLEOTIDE SEQUENCE [LARGE SCALE GENOMIC DNA]</scope>
    <source>
        <strain evidence="3">1611_PpyrPB1</strain>
        <tissue evidence="3">Whole body</tissue>
    </source>
</reference>
<evidence type="ECO:0000256" key="1">
    <source>
        <dbReference type="ARBA" id="ARBA00004123"/>
    </source>
</evidence>
<evidence type="ECO:0000313" key="4">
    <source>
        <dbReference type="Proteomes" id="UP000327044"/>
    </source>
</evidence>
<comment type="subcellular location">
    <subcellularLocation>
        <location evidence="1">Nucleus</location>
    </subcellularLocation>
</comment>